<dbReference type="Proteomes" id="UP000595703">
    <property type="component" value="Chromosome"/>
</dbReference>
<reference evidence="2 4" key="1">
    <citation type="journal article" date="2010" name="J. Bacteriol.">
        <title>Biochemical characterization of a novel indole prenyltransferase from Streptomyces sp. SN-593.</title>
        <authorList>
            <person name="Takahashi S."/>
            <person name="Takagi H."/>
            <person name="Toyoda A."/>
            <person name="Uramoto M."/>
            <person name="Nogawa T."/>
            <person name="Ueki M."/>
            <person name="Sakaki Y."/>
            <person name="Osada H."/>
        </authorList>
    </citation>
    <scope>NUCLEOTIDE SEQUENCE [LARGE SCALE GENOMIC DNA]</scope>
    <source>
        <strain evidence="2 4">SN-593</strain>
    </source>
</reference>
<dbReference type="KEGG" id="arev:RVR_10560"/>
<feature type="domain" description="Smf/DprA SLOG" evidence="1">
    <location>
        <begin position="4"/>
        <end position="149"/>
    </location>
</feature>
<dbReference type="EMBL" id="AP018365">
    <property type="protein sequence ID" value="BBB00614.1"/>
    <property type="molecule type" value="Genomic_DNA"/>
</dbReference>
<gene>
    <name evidence="3" type="ORF">RVR_10560</name>
    <name evidence="2" type="ORF">RVR_7688</name>
</gene>
<evidence type="ECO:0000259" key="1">
    <source>
        <dbReference type="Pfam" id="PF02481"/>
    </source>
</evidence>
<keyword evidence="4" id="KW-1185">Reference proteome</keyword>
<organism evidence="2 4">
    <name type="scientific">Actinacidiphila reveromycinica</name>
    <dbReference type="NCBI Taxonomy" id="659352"/>
    <lineage>
        <taxon>Bacteria</taxon>
        <taxon>Bacillati</taxon>
        <taxon>Actinomycetota</taxon>
        <taxon>Actinomycetes</taxon>
        <taxon>Kitasatosporales</taxon>
        <taxon>Streptomycetaceae</taxon>
        <taxon>Actinacidiphila</taxon>
    </lineage>
</organism>
<reference evidence="2 4" key="3">
    <citation type="journal article" date="2011" name="Nat. Chem. Biol.">
        <title>Reveromycin A biosynthesis uses RevG and RevJ for stereospecific spiroacetal formation.</title>
        <authorList>
            <person name="Takahashi S."/>
            <person name="Toyoda A."/>
            <person name="Sekiyama Y."/>
            <person name="Takagi H."/>
            <person name="Nogawa T."/>
            <person name="Uramoto M."/>
            <person name="Suzuki R."/>
            <person name="Koshino H."/>
            <person name="Kumano T."/>
            <person name="Panthee S."/>
            <person name="Dairi T."/>
            <person name="Ishikawa J."/>
            <person name="Ikeda H."/>
            <person name="Sakaki Y."/>
            <person name="Osada H."/>
        </authorList>
    </citation>
    <scope>NUCLEOTIDE SEQUENCE [LARGE SCALE GENOMIC DNA]</scope>
    <source>
        <strain evidence="2 4">SN-593</strain>
    </source>
</reference>
<protein>
    <recommendedName>
        <fullName evidence="1">Smf/DprA SLOG domain-containing protein</fullName>
    </recommendedName>
</protein>
<dbReference type="SUPFAM" id="SSF102405">
    <property type="entry name" value="MCP/YpsA-like"/>
    <property type="match status" value="1"/>
</dbReference>
<reference evidence="2 4" key="2">
    <citation type="journal article" date="2011" name="J. Antibiot.">
        <title>Furaquinocins I and J: novel polyketide isoprenoid hybrid compounds from Streptomyces reveromyceticus SN-593.</title>
        <authorList>
            <person name="Panthee S."/>
            <person name="Takahashi S."/>
            <person name="Takagi H."/>
            <person name="Nogawa T."/>
            <person name="Oowada E."/>
            <person name="Uramoto M."/>
            <person name="Osada H."/>
        </authorList>
    </citation>
    <scope>NUCLEOTIDE SEQUENCE [LARGE SCALE GENOMIC DNA]</scope>
    <source>
        <strain evidence="2 4">SN-593</strain>
    </source>
</reference>
<name>A0A7U3UUL6_9ACTN</name>
<dbReference type="Gene3D" id="3.40.50.450">
    <property type="match status" value="1"/>
</dbReference>
<dbReference type="Pfam" id="PF02481">
    <property type="entry name" value="DNA_processg_A"/>
    <property type="match status" value="1"/>
</dbReference>
<reference evidence="2 4" key="4">
    <citation type="journal article" date="2020" name="Sci. Rep.">
        <title>beta-carboline chemical signals induce reveromycin production through a LuxR family regulator in Streptomyces sp. SN-593.</title>
        <authorList>
            <person name="Panthee S."/>
            <person name="Kito N."/>
            <person name="Hayashi T."/>
            <person name="Shimizu T."/>
            <person name="Ishikawa J."/>
            <person name="Hamamoto H."/>
            <person name="Osada H."/>
            <person name="Takahashi S."/>
        </authorList>
    </citation>
    <scope>NUCLEOTIDE SEQUENCE [LARGE SCALE GENOMIC DNA]</scope>
    <source>
        <strain evidence="2 4">SN-593</strain>
    </source>
</reference>
<evidence type="ECO:0000313" key="3">
    <source>
        <dbReference type="EMBL" id="BBB00614.1"/>
    </source>
</evidence>
<proteinExistence type="predicted"/>
<dbReference type="KEGG" id="arev:RVR_7688"/>
<dbReference type="EMBL" id="AP018365">
    <property type="protein sequence ID" value="BBB00561.1"/>
    <property type="molecule type" value="Genomic_DNA"/>
</dbReference>
<dbReference type="RefSeq" id="WP_237404993.1">
    <property type="nucleotide sequence ID" value="NZ_AP018365.1"/>
</dbReference>
<evidence type="ECO:0000313" key="4">
    <source>
        <dbReference type="Proteomes" id="UP000595703"/>
    </source>
</evidence>
<dbReference type="InterPro" id="IPR057666">
    <property type="entry name" value="DrpA_SLOG"/>
</dbReference>
<dbReference type="AlphaFoldDB" id="A0A7U3UUL6"/>
<sequence length="150" mass="16586">MISAVTITGTRSTNHRPTEDYHQLFADHLRPYAGAHFYIGGARGIDTLALLWLAENTAAPLTVVVPGRVEQQPAEAREAVARTRNRITEVVELGAAELRTPAFHARNRWMVDHSQFTIGFPLTGPPGTSGTWQTLNYTHEQGRPHLIVPV</sequence>
<dbReference type="GO" id="GO:0009294">
    <property type="term" value="P:DNA-mediated transformation"/>
    <property type="evidence" value="ECO:0007669"/>
    <property type="project" value="InterPro"/>
</dbReference>
<evidence type="ECO:0000313" key="2">
    <source>
        <dbReference type="EMBL" id="BBB00561.1"/>
    </source>
</evidence>
<accession>A0A7U3UUL6</accession>